<dbReference type="InterPro" id="IPR003953">
    <property type="entry name" value="FAD-dep_OxRdtase_2_FAD-bd"/>
</dbReference>
<keyword evidence="2" id="KW-0285">Flavoprotein</keyword>
<dbReference type="OrthoDB" id="337830at2"/>
<dbReference type="Pfam" id="PF00890">
    <property type="entry name" value="FAD_binding_2"/>
    <property type="match status" value="1"/>
</dbReference>
<evidence type="ECO:0000313" key="7">
    <source>
        <dbReference type="Proteomes" id="UP000279275"/>
    </source>
</evidence>
<dbReference type="PANTHER" id="PTHR43400:SF10">
    <property type="entry name" value="3-OXOSTEROID 1-DEHYDROGENASE"/>
    <property type="match status" value="1"/>
</dbReference>
<proteinExistence type="predicted"/>
<evidence type="ECO:0000256" key="2">
    <source>
        <dbReference type="ARBA" id="ARBA00022630"/>
    </source>
</evidence>
<reference evidence="6 7" key="1">
    <citation type="submission" date="2018-10" db="EMBL/GenBank/DDBJ databases">
        <title>Isolation from cow dung.</title>
        <authorList>
            <person name="Ling L."/>
        </authorList>
    </citation>
    <scope>NUCLEOTIDE SEQUENCE [LARGE SCALE GENOMIC DNA]</scope>
    <source>
        <strain evidence="6 7">NEAU-LL90</strain>
    </source>
</reference>
<protein>
    <submittedName>
        <fullName evidence="6">FAD-binding protein</fullName>
    </submittedName>
</protein>
<dbReference type="GO" id="GO:0033765">
    <property type="term" value="F:steroid dehydrogenase activity, acting on the CH-CH group of donors"/>
    <property type="evidence" value="ECO:0007669"/>
    <property type="project" value="UniProtKB-ARBA"/>
</dbReference>
<evidence type="ECO:0000256" key="4">
    <source>
        <dbReference type="ARBA" id="ARBA00023002"/>
    </source>
</evidence>
<organism evidence="6 7">
    <name type="scientific">Nocardia stercoris</name>
    <dbReference type="NCBI Taxonomy" id="2483361"/>
    <lineage>
        <taxon>Bacteria</taxon>
        <taxon>Bacillati</taxon>
        <taxon>Actinomycetota</taxon>
        <taxon>Actinomycetes</taxon>
        <taxon>Mycobacteriales</taxon>
        <taxon>Nocardiaceae</taxon>
        <taxon>Nocardia</taxon>
    </lineage>
</organism>
<dbReference type="EMBL" id="RFFH01000003">
    <property type="protein sequence ID" value="RMI33696.1"/>
    <property type="molecule type" value="Genomic_DNA"/>
</dbReference>
<gene>
    <name evidence="6" type="ORF">EBN03_10095</name>
</gene>
<keyword evidence="3" id="KW-0274">FAD</keyword>
<evidence type="ECO:0000256" key="3">
    <source>
        <dbReference type="ARBA" id="ARBA00022827"/>
    </source>
</evidence>
<dbReference type="Gene3D" id="3.50.50.60">
    <property type="entry name" value="FAD/NAD(P)-binding domain"/>
    <property type="match status" value="2"/>
</dbReference>
<dbReference type="GO" id="GO:0008202">
    <property type="term" value="P:steroid metabolic process"/>
    <property type="evidence" value="ECO:0007669"/>
    <property type="project" value="UniProtKB-ARBA"/>
</dbReference>
<comment type="cofactor">
    <cofactor evidence="1">
        <name>FAD</name>
        <dbReference type="ChEBI" id="CHEBI:57692"/>
    </cofactor>
</comment>
<dbReference type="SUPFAM" id="SSF56425">
    <property type="entry name" value="Succinate dehydrogenase/fumarate reductase flavoprotein, catalytic domain"/>
    <property type="match status" value="1"/>
</dbReference>
<dbReference type="Proteomes" id="UP000279275">
    <property type="component" value="Unassembled WGS sequence"/>
</dbReference>
<dbReference type="NCBIfam" id="NF005511">
    <property type="entry name" value="PRK07121.1-4"/>
    <property type="match status" value="1"/>
</dbReference>
<feature type="domain" description="FAD-dependent oxidoreductase 2 FAD-binding" evidence="5">
    <location>
        <begin position="9"/>
        <end position="501"/>
    </location>
</feature>
<evidence type="ECO:0000313" key="6">
    <source>
        <dbReference type="EMBL" id="RMI33696.1"/>
    </source>
</evidence>
<keyword evidence="4" id="KW-0560">Oxidoreductase</keyword>
<dbReference type="Gene3D" id="3.90.700.10">
    <property type="entry name" value="Succinate dehydrogenase/fumarate reductase flavoprotein, catalytic domain"/>
    <property type="match status" value="1"/>
</dbReference>
<dbReference type="AlphaFoldDB" id="A0A3M2L9H6"/>
<dbReference type="RefSeq" id="WP_122187889.1">
    <property type="nucleotide sequence ID" value="NZ_RFFH01000003.1"/>
</dbReference>
<dbReference type="PANTHER" id="PTHR43400">
    <property type="entry name" value="FUMARATE REDUCTASE"/>
    <property type="match status" value="1"/>
</dbReference>
<evidence type="ECO:0000259" key="5">
    <source>
        <dbReference type="Pfam" id="PF00890"/>
    </source>
</evidence>
<dbReference type="InterPro" id="IPR027477">
    <property type="entry name" value="Succ_DH/fumarate_Rdtase_cat_sf"/>
</dbReference>
<name>A0A3M2L9H6_9NOCA</name>
<keyword evidence="7" id="KW-1185">Reference proteome</keyword>
<dbReference type="SUPFAM" id="SSF51905">
    <property type="entry name" value="FAD/NAD(P)-binding domain"/>
    <property type="match status" value="1"/>
</dbReference>
<comment type="caution">
    <text evidence="6">The sequence shown here is derived from an EMBL/GenBank/DDBJ whole genome shotgun (WGS) entry which is preliminary data.</text>
</comment>
<dbReference type="InterPro" id="IPR036188">
    <property type="entry name" value="FAD/NAD-bd_sf"/>
</dbReference>
<evidence type="ECO:0000256" key="1">
    <source>
        <dbReference type="ARBA" id="ARBA00001974"/>
    </source>
</evidence>
<sequence>MRTWDHSADVVVAGYGAAGASAALSARAEGADVLVLDRYLGGGASALSGGIVYAGGGTWVQRAAGVEDDVDNMFAYLRAEVGDAVSERTLRRFCDESVSMIDWLTAHGVPFDPSLCPFKTSYPTDDYYLYYSGSENAGGYRTIAKPAQRGHRAHGRGVSGKKLFWPLAESAAQRGVRVHTGTRVTELVVEDGRVAGVEALTLEGAPKGVRRRFAALARISAKPGVYHQGLRAVVQAQLDRIERRYGKRVRIEARSGVVLTTGGFIADQAMVAQHAPDYPWREGLPLGTAGDDGSGIRMAVAAGASTGKMDSISTWRFIAPSSAFFGSIAVNNLGQRMIDESRYGAALGAALATSPGNRAWLLVDAELEAEARRQLPGQSVWFQRMQAEWLLRVGRKSGATIEEAARRAGIDPAGLRETVDRHNRAIEEQQPDPMGKPDDIRRPLRTGPFALLDISFAARVAYPTPMLTLGGLVVDEDTGAVLNADGNPIAGLFAAGRAAVGICSNGYVSGLSLADAVFSGRRAGTHSVVTADPAAGVTTHP</sequence>
<dbReference type="InterPro" id="IPR050315">
    <property type="entry name" value="FAD-oxidoreductase_2"/>
</dbReference>
<accession>A0A3M2L9H6</accession>